<dbReference type="AlphaFoldDB" id="A0A368NR32"/>
<dbReference type="EC" id="3.6.1.-" evidence="9"/>
<reference evidence="10 11" key="1">
    <citation type="submission" date="2018-07" db="EMBL/GenBank/DDBJ databases">
        <title>Corallincola holothuriorum sp. nov., a new facultative anaerobe isolated from sea cucumber Apostichopus japonicus.</title>
        <authorList>
            <person name="Xia H."/>
        </authorList>
    </citation>
    <scope>NUCLEOTIDE SEQUENCE [LARGE SCALE GENOMIC DNA]</scope>
    <source>
        <strain evidence="10 11">C4</strain>
    </source>
</reference>
<evidence type="ECO:0000256" key="2">
    <source>
        <dbReference type="ARBA" id="ARBA00022490"/>
    </source>
</evidence>
<dbReference type="PANTHER" id="PTHR43213:SF10">
    <property type="entry name" value="7-METHYL-GTP PYROPHOSPHATASE"/>
    <property type="match status" value="1"/>
</dbReference>
<dbReference type="Proteomes" id="UP000252558">
    <property type="component" value="Unassembled WGS sequence"/>
</dbReference>
<protein>
    <recommendedName>
        <fullName evidence="8 9">7-methyl-GTP pyrophosphatase</fullName>
        <shortName evidence="9">m(7)GTP pyrophosphatase</shortName>
        <ecNumber evidence="9">3.6.1.-</ecNumber>
    </recommendedName>
</protein>
<evidence type="ECO:0000256" key="7">
    <source>
        <dbReference type="ARBA" id="ARBA00060749"/>
    </source>
</evidence>
<dbReference type="InterPro" id="IPR003697">
    <property type="entry name" value="Maf-like"/>
</dbReference>
<dbReference type="OrthoDB" id="9813694at2"/>
<dbReference type="FunFam" id="3.90.950.10:FF:000005">
    <property type="entry name" value="7-methyl-GTP pyrophosphatase"/>
    <property type="match status" value="1"/>
</dbReference>
<keyword evidence="3 9" id="KW-0378">Hydrolase</keyword>
<comment type="caution">
    <text evidence="10">The sequence shown here is derived from an EMBL/GenBank/DDBJ whole genome shotgun (WGS) entry which is preliminary data.</text>
</comment>
<evidence type="ECO:0000256" key="4">
    <source>
        <dbReference type="ARBA" id="ARBA00023080"/>
    </source>
</evidence>
<dbReference type="RefSeq" id="WP_114336468.1">
    <property type="nucleotide sequence ID" value="NZ_QPID01000001.1"/>
</dbReference>
<dbReference type="HAMAP" id="MF_00528">
    <property type="entry name" value="Maf"/>
    <property type="match status" value="1"/>
</dbReference>
<feature type="site" description="Important for substrate specificity" evidence="9">
    <location>
        <position position="12"/>
    </location>
</feature>
<gene>
    <name evidence="10" type="ORF">DU002_00895</name>
</gene>
<dbReference type="Gene3D" id="3.90.950.10">
    <property type="match status" value="1"/>
</dbReference>
<name>A0A368NR32_9GAMM</name>
<evidence type="ECO:0000256" key="5">
    <source>
        <dbReference type="ARBA" id="ARBA00050213"/>
    </source>
</evidence>
<accession>A0A368NR32</accession>
<comment type="caution">
    <text evidence="9">Lacks conserved residue(s) required for the propagation of feature annotation.</text>
</comment>
<dbReference type="GO" id="GO:0047429">
    <property type="term" value="F:nucleoside triphosphate diphosphatase activity"/>
    <property type="evidence" value="ECO:0007669"/>
    <property type="project" value="InterPro"/>
</dbReference>
<evidence type="ECO:0000256" key="1">
    <source>
        <dbReference type="ARBA" id="ARBA00004496"/>
    </source>
</evidence>
<dbReference type="PANTHER" id="PTHR43213">
    <property type="entry name" value="BIFUNCTIONAL DTTP/UTP PYROPHOSPHATASE/METHYLTRANSFERASE PROTEIN-RELATED"/>
    <property type="match status" value="1"/>
</dbReference>
<feature type="site" description="Important for substrate specificity" evidence="9">
    <location>
        <position position="154"/>
    </location>
</feature>
<evidence type="ECO:0000256" key="3">
    <source>
        <dbReference type="ARBA" id="ARBA00022801"/>
    </source>
</evidence>
<comment type="subcellular location">
    <subcellularLocation>
        <location evidence="1 9">Cytoplasm</location>
    </subcellularLocation>
</comment>
<dbReference type="CDD" id="cd00555">
    <property type="entry name" value="Maf"/>
    <property type="match status" value="1"/>
</dbReference>
<dbReference type="EMBL" id="QPID01000001">
    <property type="protein sequence ID" value="RCU52560.1"/>
    <property type="molecule type" value="Genomic_DNA"/>
</dbReference>
<evidence type="ECO:0000256" key="8">
    <source>
        <dbReference type="ARBA" id="ARBA00068163"/>
    </source>
</evidence>
<dbReference type="GO" id="GO:0005737">
    <property type="term" value="C:cytoplasm"/>
    <property type="evidence" value="ECO:0007669"/>
    <property type="project" value="UniProtKB-SubCell"/>
</dbReference>
<organism evidence="10 11">
    <name type="scientific">Corallincola holothuriorum</name>
    <dbReference type="NCBI Taxonomy" id="2282215"/>
    <lineage>
        <taxon>Bacteria</taxon>
        <taxon>Pseudomonadati</taxon>
        <taxon>Pseudomonadota</taxon>
        <taxon>Gammaproteobacteria</taxon>
        <taxon>Alteromonadales</taxon>
        <taxon>Psychromonadaceae</taxon>
        <taxon>Corallincola</taxon>
    </lineage>
</organism>
<dbReference type="NCBIfam" id="TIGR00172">
    <property type="entry name" value="maf"/>
    <property type="match status" value="1"/>
</dbReference>
<comment type="similarity">
    <text evidence="7 9">Belongs to the Maf family. YceF subfamily.</text>
</comment>
<evidence type="ECO:0000313" key="10">
    <source>
        <dbReference type="EMBL" id="RCU52560.1"/>
    </source>
</evidence>
<sequence length="199" mass="21298">MKTLVLGSTSPFRKAILEKLSVPFTCASPDIDESAQDGEAPTALVERLAEEKAAAVSSLFDDALIIGSDQVAVIDNQILGKPGTHENAVKQLQQASGKEVTFYTGLAVYESATGVCISIVEPFVVRFRHLSIAEIENYLRVEKPYNCAGSFKSEALGITLFDSLSGKDPNTLVGLPLISLTSILKEFGVDLLAEAAKQH</sequence>
<comment type="cofactor">
    <cofactor evidence="9">
        <name>a divalent metal cation</name>
        <dbReference type="ChEBI" id="CHEBI:60240"/>
    </cofactor>
</comment>
<keyword evidence="11" id="KW-1185">Reference proteome</keyword>
<dbReference type="InterPro" id="IPR029001">
    <property type="entry name" value="ITPase-like_fam"/>
</dbReference>
<dbReference type="Pfam" id="PF02545">
    <property type="entry name" value="Maf"/>
    <property type="match status" value="1"/>
</dbReference>
<keyword evidence="4 9" id="KW-0546">Nucleotide metabolism</keyword>
<dbReference type="GO" id="GO:0009117">
    <property type="term" value="P:nucleotide metabolic process"/>
    <property type="evidence" value="ECO:0007669"/>
    <property type="project" value="UniProtKB-KW"/>
</dbReference>
<dbReference type="PIRSF" id="PIRSF006305">
    <property type="entry name" value="Maf"/>
    <property type="match status" value="1"/>
</dbReference>
<feature type="site" description="Important for substrate specificity" evidence="9">
    <location>
        <position position="70"/>
    </location>
</feature>
<proteinExistence type="inferred from homology"/>
<evidence type="ECO:0000256" key="9">
    <source>
        <dbReference type="HAMAP-Rule" id="MF_00528"/>
    </source>
</evidence>
<evidence type="ECO:0000313" key="11">
    <source>
        <dbReference type="Proteomes" id="UP000252558"/>
    </source>
</evidence>
<comment type="catalytic activity">
    <reaction evidence="5 9">
        <text>N(7)-methyl-GTP + H2O = N(7)-methyl-GMP + diphosphate + H(+)</text>
        <dbReference type="Rhea" id="RHEA:58744"/>
        <dbReference type="ChEBI" id="CHEBI:15377"/>
        <dbReference type="ChEBI" id="CHEBI:15378"/>
        <dbReference type="ChEBI" id="CHEBI:33019"/>
        <dbReference type="ChEBI" id="CHEBI:58285"/>
        <dbReference type="ChEBI" id="CHEBI:87133"/>
    </reaction>
</comment>
<evidence type="ECO:0000256" key="6">
    <source>
        <dbReference type="ARBA" id="ARBA00053369"/>
    </source>
</evidence>
<feature type="active site" description="Proton acceptor" evidence="9">
    <location>
        <position position="69"/>
    </location>
</feature>
<comment type="function">
    <text evidence="6 9">Nucleoside triphosphate pyrophosphatase that hydrolyzes 7-methyl-GTP (m(7)GTP). May have a dual role in cell division arrest and in preventing the incorporation of modified nucleotides into cellular nucleic acids.</text>
</comment>
<dbReference type="SUPFAM" id="SSF52972">
    <property type="entry name" value="ITPase-like"/>
    <property type="match status" value="1"/>
</dbReference>
<keyword evidence="2 9" id="KW-0963">Cytoplasm</keyword>